<accession>A0ABU2BA29</accession>
<reference evidence="1 2" key="1">
    <citation type="submission" date="2023-07" db="EMBL/GenBank/DDBJ databases">
        <title>Sequencing the genomes of 1000 actinobacteria strains.</title>
        <authorList>
            <person name="Klenk H.-P."/>
        </authorList>
    </citation>
    <scope>NUCLEOTIDE SEQUENCE [LARGE SCALE GENOMIC DNA]</scope>
    <source>
        <strain evidence="1 2">DSM 44508</strain>
    </source>
</reference>
<dbReference type="Proteomes" id="UP001183619">
    <property type="component" value="Unassembled WGS sequence"/>
</dbReference>
<name>A0ABU2BA29_9CORY</name>
<dbReference type="SUPFAM" id="SSF55729">
    <property type="entry name" value="Acyl-CoA N-acyltransferases (Nat)"/>
    <property type="match status" value="1"/>
</dbReference>
<keyword evidence="2" id="KW-1185">Reference proteome</keyword>
<gene>
    <name evidence="1" type="ORF">J2S37_002020</name>
</gene>
<organism evidence="1 2">
    <name type="scientific">Corynebacterium felinum</name>
    <dbReference type="NCBI Taxonomy" id="131318"/>
    <lineage>
        <taxon>Bacteria</taxon>
        <taxon>Bacillati</taxon>
        <taxon>Actinomycetota</taxon>
        <taxon>Actinomycetes</taxon>
        <taxon>Mycobacteriales</taxon>
        <taxon>Corynebacteriaceae</taxon>
        <taxon>Corynebacterium</taxon>
    </lineage>
</organism>
<protein>
    <submittedName>
        <fullName evidence="1">RimJ/RimL family protein N-acetyltransferase</fullName>
    </submittedName>
</protein>
<evidence type="ECO:0000313" key="1">
    <source>
        <dbReference type="EMBL" id="MDR7355482.1"/>
    </source>
</evidence>
<dbReference type="Gene3D" id="3.40.630.30">
    <property type="match status" value="1"/>
</dbReference>
<dbReference type="RefSeq" id="WP_277104117.1">
    <property type="nucleotide sequence ID" value="NZ_BAAAJS010000001.1"/>
</dbReference>
<evidence type="ECO:0000313" key="2">
    <source>
        <dbReference type="Proteomes" id="UP001183619"/>
    </source>
</evidence>
<dbReference type="EMBL" id="JAVDYF010000001">
    <property type="protein sequence ID" value="MDR7355482.1"/>
    <property type="molecule type" value="Genomic_DNA"/>
</dbReference>
<sequence length="290" mass="31663">MDFSQAYALLNRTKSQPWLDAEIARVGDAQWGAMGREIMGVAVDDPLLWANRMVELENGHWALCGIRFRGGDVAKPFVDIIAHSLIDGADHFAVCAPVLAEYAAFQPLGMRIFVSGQPEASWCVDRLIVSGTLKDMAQVPAVNKVELVSADSAQLACDSAEIYAEIFRSRPEHASFAAPVSAEELASCMGFQVVIDGQKAGVIACEYRQEREGEGFVVIELCLNSTFRGRGFAPEVHREMVRKILGAGYSESTEYFGHIDPRNKASFSAAIAAGRKVTGAFVWSDSRLMH</sequence>
<dbReference type="InterPro" id="IPR016181">
    <property type="entry name" value="Acyl_CoA_acyltransferase"/>
</dbReference>
<comment type="caution">
    <text evidence="1">The sequence shown here is derived from an EMBL/GenBank/DDBJ whole genome shotgun (WGS) entry which is preliminary data.</text>
</comment>
<proteinExistence type="predicted"/>